<organism evidence="2 3">
    <name type="scientific">Rhizobium esperanzae</name>
    <dbReference type="NCBI Taxonomy" id="1967781"/>
    <lineage>
        <taxon>Bacteria</taxon>
        <taxon>Pseudomonadati</taxon>
        <taxon>Pseudomonadota</taxon>
        <taxon>Alphaproteobacteria</taxon>
        <taxon>Hyphomicrobiales</taxon>
        <taxon>Rhizobiaceae</taxon>
        <taxon>Rhizobium/Agrobacterium group</taxon>
        <taxon>Rhizobium</taxon>
    </lineage>
</organism>
<accession>A0A246DPX1</accession>
<dbReference type="Pfam" id="PF20089">
    <property type="entry name" value="DUF6481"/>
    <property type="match status" value="1"/>
</dbReference>
<sequence>MKHQSDNSFSERRKSAESARRQLIAKFESAPKPTDPVMQERLAAREAVASARTARRAERDAMKAVENDRLLREAAALAEVAEAHHRAEAEARQLEANNRVTDEAARKAERDRRYAARKARRA</sequence>
<comment type="caution">
    <text evidence="2">The sequence shown here is derived from an EMBL/GenBank/DDBJ whole genome shotgun (WGS) entry which is preliminary data.</text>
</comment>
<reference evidence="2 3" key="1">
    <citation type="submission" date="2017-03" db="EMBL/GenBank/DDBJ databases">
        <title>Genome of strain Rhizobium sp. CNPSo 668.</title>
        <authorList>
            <person name="Ribeiro R."/>
        </authorList>
    </citation>
    <scope>NUCLEOTIDE SEQUENCE [LARGE SCALE GENOMIC DNA]</scope>
    <source>
        <strain evidence="2 3">CNPSo 668</strain>
    </source>
</reference>
<protein>
    <submittedName>
        <fullName evidence="2">Uncharacterized protein</fullName>
    </submittedName>
</protein>
<dbReference type="Proteomes" id="UP000197269">
    <property type="component" value="Unassembled WGS sequence"/>
</dbReference>
<evidence type="ECO:0000256" key="1">
    <source>
        <dbReference type="SAM" id="MobiDB-lite"/>
    </source>
</evidence>
<feature type="compositionally biased region" description="Basic and acidic residues" evidence="1">
    <location>
        <begin position="9"/>
        <end position="20"/>
    </location>
</feature>
<dbReference type="AlphaFoldDB" id="A0A246DPX1"/>
<feature type="region of interest" description="Disordered" evidence="1">
    <location>
        <begin position="93"/>
        <end position="122"/>
    </location>
</feature>
<name>A0A246DPX1_9HYPH</name>
<feature type="compositionally biased region" description="Basic and acidic residues" evidence="1">
    <location>
        <begin position="100"/>
        <end position="114"/>
    </location>
</feature>
<proteinExistence type="predicted"/>
<dbReference type="InterPro" id="IPR045510">
    <property type="entry name" value="DUF6481"/>
</dbReference>
<dbReference type="RefSeq" id="WP_064813229.1">
    <property type="nucleotide sequence ID" value="NZ_CP013504.1"/>
</dbReference>
<evidence type="ECO:0000313" key="3">
    <source>
        <dbReference type="Proteomes" id="UP000197269"/>
    </source>
</evidence>
<gene>
    <name evidence="2" type="ORF">B5E41_23940</name>
</gene>
<feature type="region of interest" description="Disordered" evidence="1">
    <location>
        <begin position="1"/>
        <end position="37"/>
    </location>
</feature>
<dbReference type="EMBL" id="MXPU01000018">
    <property type="protein sequence ID" value="OWO92302.1"/>
    <property type="molecule type" value="Genomic_DNA"/>
</dbReference>
<evidence type="ECO:0000313" key="2">
    <source>
        <dbReference type="EMBL" id="OWO92302.1"/>
    </source>
</evidence>